<organism evidence="2 3">
    <name type="scientific">Moraxella bovoculi 237</name>
    <dbReference type="NCBI Taxonomy" id="743974"/>
    <lineage>
        <taxon>Bacteria</taxon>
        <taxon>Pseudomonadati</taxon>
        <taxon>Pseudomonadota</taxon>
        <taxon>Gammaproteobacteria</taxon>
        <taxon>Moraxellales</taxon>
        <taxon>Moraxellaceae</taxon>
        <taxon>Moraxella</taxon>
    </lineage>
</organism>
<dbReference type="EMBL" id="AOMT01000043">
    <property type="protein sequence ID" value="KDN24446.1"/>
    <property type="molecule type" value="Genomic_DNA"/>
</dbReference>
<comment type="caution">
    <text evidence="2">The sequence shown here is derived from an EMBL/GenBank/DDBJ whole genome shotgun (WGS) entry which is preliminary data.</text>
</comment>
<protein>
    <submittedName>
        <fullName evidence="2">FhaB protein</fullName>
    </submittedName>
</protein>
<dbReference type="AlphaFoldDB" id="A0A066UAH5"/>
<proteinExistence type="predicted"/>
<dbReference type="Gene3D" id="2.170.16.10">
    <property type="entry name" value="Hedgehog/Intein (Hint) domain"/>
    <property type="match status" value="1"/>
</dbReference>
<dbReference type="eggNOG" id="COG3210">
    <property type="taxonomic scope" value="Bacteria"/>
</dbReference>
<evidence type="ECO:0000313" key="2">
    <source>
        <dbReference type="EMBL" id="KDN24446.1"/>
    </source>
</evidence>
<keyword evidence="3" id="KW-1185">Reference proteome</keyword>
<dbReference type="InterPro" id="IPR036844">
    <property type="entry name" value="Hint_dom_sf"/>
</dbReference>
<gene>
    <name evidence="2" type="ORF">MBO_09878</name>
</gene>
<accession>A0A066UAH5</accession>
<dbReference type="CDD" id="cd00081">
    <property type="entry name" value="Hint"/>
    <property type="match status" value="1"/>
</dbReference>
<dbReference type="InterPro" id="IPR003587">
    <property type="entry name" value="Hint_dom_N"/>
</dbReference>
<evidence type="ECO:0000259" key="1">
    <source>
        <dbReference type="SMART" id="SM00306"/>
    </source>
</evidence>
<evidence type="ECO:0000313" key="3">
    <source>
        <dbReference type="Proteomes" id="UP000035860"/>
    </source>
</evidence>
<reference evidence="2 3" key="1">
    <citation type="journal article" date="2014" name="Genome Announc.">
        <title>Draft Genome Sequence of Moraxella bovoculi Strain 237T (ATCC BAA-1259T) Isolated from a Calf with Infectious Bovine Keratoconjunctivitis.</title>
        <authorList>
            <person name="Calcutt M.J."/>
            <person name="Foecking M.F."/>
            <person name="Martin N.T."/>
            <person name="Mhlanga-Mutangadura T."/>
            <person name="Reilly T.J."/>
        </authorList>
    </citation>
    <scope>NUCLEOTIDE SEQUENCE [LARGE SCALE GENOMIC DNA]</scope>
    <source>
        <strain evidence="2 3">237</strain>
    </source>
</reference>
<dbReference type="Pfam" id="PF07591">
    <property type="entry name" value="PT-HINT"/>
    <property type="match status" value="1"/>
</dbReference>
<name>A0A066UAH5_9GAMM</name>
<sequence>MDTTANEAGVAVENNAVWTAIPAIIYVLDKAYTAYQVYQDIQDLKSGKKTVEQLAQEKGESYITQAIAGNIGKYGYKIVKSGSRRIVQAVKKSCSFHGSTLISTMNGYKPISSIKIGDYVWSRDEYTGKYSYQPVTNWYHNQYQETVYITIVDSQGNEQTIISNAIHPFFAKVPYGTITPPSSEGHRYEGEIEHGVWVDASNLQSGYQLLSEDDSWQTVKSVRIAQEDLTAYNLTINNTPYLLCLSTRQSVWGVGA</sequence>
<dbReference type="SMART" id="SM00306">
    <property type="entry name" value="HintN"/>
    <property type="match status" value="1"/>
</dbReference>
<feature type="domain" description="Hint" evidence="1">
    <location>
        <begin position="93"/>
        <end position="213"/>
    </location>
</feature>
<dbReference type="Proteomes" id="UP000035860">
    <property type="component" value="Unassembled WGS sequence"/>
</dbReference>
<dbReference type="SUPFAM" id="SSF51294">
    <property type="entry name" value="Hedgehog/intein (Hint) domain"/>
    <property type="match status" value="1"/>
</dbReference>